<dbReference type="Proteomes" id="UP001367508">
    <property type="component" value="Unassembled WGS sequence"/>
</dbReference>
<dbReference type="InterPro" id="IPR036426">
    <property type="entry name" value="Bulb-type_lectin_dom_sf"/>
</dbReference>
<feature type="domain" description="Bulb-type lectin" evidence="5">
    <location>
        <begin position="81"/>
        <end position="200"/>
    </location>
</feature>
<dbReference type="SMART" id="SM00473">
    <property type="entry name" value="PAN_AP"/>
    <property type="match status" value="1"/>
</dbReference>
<keyword evidence="3" id="KW-0325">Glycoprotein</keyword>
<dbReference type="Pfam" id="PF08276">
    <property type="entry name" value="PAN_2"/>
    <property type="match status" value="1"/>
</dbReference>
<evidence type="ECO:0000256" key="2">
    <source>
        <dbReference type="ARBA" id="ARBA00023157"/>
    </source>
</evidence>
<dbReference type="PANTHER" id="PTHR32444:SF198">
    <property type="entry name" value="BULB-TYPE LECTIN DOMAIN-CONTAINING PROTEIN"/>
    <property type="match status" value="1"/>
</dbReference>
<dbReference type="GO" id="GO:0004672">
    <property type="term" value="F:protein kinase activity"/>
    <property type="evidence" value="ECO:0007669"/>
    <property type="project" value="InterPro"/>
</dbReference>
<dbReference type="Pfam" id="PF01453">
    <property type="entry name" value="B_lectin"/>
    <property type="match status" value="1"/>
</dbReference>
<evidence type="ECO:0000259" key="6">
    <source>
        <dbReference type="PROSITE" id="PS50948"/>
    </source>
</evidence>
<keyword evidence="4" id="KW-1133">Transmembrane helix</keyword>
<dbReference type="SMART" id="SM00108">
    <property type="entry name" value="B_lectin"/>
    <property type="match status" value="1"/>
</dbReference>
<dbReference type="FunFam" id="2.90.10.10:FF:000001">
    <property type="entry name" value="G-type lectin S-receptor-like serine/threonine-protein kinase"/>
    <property type="match status" value="1"/>
</dbReference>
<dbReference type="Pfam" id="PF07714">
    <property type="entry name" value="PK_Tyr_Ser-Thr"/>
    <property type="match status" value="1"/>
</dbReference>
<keyword evidence="4" id="KW-0472">Membrane</keyword>
<keyword evidence="2" id="KW-1015">Disulfide bond</keyword>
<dbReference type="Gene3D" id="1.10.510.10">
    <property type="entry name" value="Transferase(Phosphotransferase) domain 1"/>
    <property type="match status" value="1"/>
</dbReference>
<dbReference type="Gene3D" id="2.90.10.10">
    <property type="entry name" value="Bulb-type lectin domain"/>
    <property type="match status" value="1"/>
</dbReference>
<dbReference type="SUPFAM" id="SSF51110">
    <property type="entry name" value="alpha-D-mannose-specific plant lectins"/>
    <property type="match status" value="1"/>
</dbReference>
<protein>
    <submittedName>
        <fullName evidence="7">Uncharacterized protein</fullName>
    </submittedName>
</protein>
<dbReference type="InterPro" id="IPR000858">
    <property type="entry name" value="S_locus_glycoprot_dom"/>
</dbReference>
<dbReference type="PROSITE" id="PS50948">
    <property type="entry name" value="PAN"/>
    <property type="match status" value="1"/>
</dbReference>
<sequence>MKAKISFEALPKLEVLICKPYTVDYKREVLSPEQRRMSGHLEHIMYLTIVFISVMDFRHSAILFFVLFMLCCYLLKVGIAIDTITSSQSIKDPETLSSKDGNFSLGFFSPENSTNRYVGIWWKSQSTIIWVANRNQPLNDSSGAVTIPEDGNLVVLNGERRIIWSSNVSHIVSNTSSKFSDFGKLVLVESATGNILWDSFQQPSNTLLPGMKLLTNKTTGEKVELKSWKSPSNPSVGSFSVSVVARLNIPQVFIWNGTRPYWRSGPWNGGVFIGISQMVNAYLSFQVGDDEEGNVDIYYTISSASEFVIYNLDSHGQYEEKWWDGEKKEMIVSWSSRVSDCDVYGMCGPFASCNPLSSPICSCLKGFEPSNTEEWNMQNWTSGCVRRTPLLCERVKDQNKSVDRKVDGFLKLQMIKLPDFPEGYPLITPEVCGSQCLENCSCVAYSYDTSIGCMFWTGNLLDIQQLSSGGLDLYVRVAHTELDKGKIKTIIITITVMIGTIIIVTCAYVMWRRTSNHRAKIWHSIKSARKQNNKALLNGETSDGYMSPEYAMQGLFSEKSDVFSFGVLVLEIISGRRSSSFYDNEHALSLLGFAWIQWRKGNILSLIDPGIYDPNHQKHILRCIHIGLLCVQELAASRPIMATVVPMLDSEIAFLPPPSQPAFILRENMLNSMSYKESDGFCSANTISITDVHAMLPMIALRALVTYVSVSVPRSVRLACRASSCNLSAMLLRFTMVDVENPINSASVINNLEWELSGFLKDLLQEPQGLPLPPQRLKLKKGAAVVLNARRKIHNVPIKLATGQWL</sequence>
<gene>
    <name evidence="7" type="ORF">VNO77_19625</name>
</gene>
<feature type="domain" description="Apple" evidence="6">
    <location>
        <begin position="392"/>
        <end position="478"/>
    </location>
</feature>
<dbReference type="AlphaFoldDB" id="A0AAN9QKM0"/>
<evidence type="ECO:0000313" key="7">
    <source>
        <dbReference type="EMBL" id="KAK7338989.1"/>
    </source>
</evidence>
<keyword evidence="4" id="KW-0812">Transmembrane</keyword>
<dbReference type="PROSITE" id="PS50927">
    <property type="entry name" value="BULB_LECTIN"/>
    <property type="match status" value="1"/>
</dbReference>
<comment type="caution">
    <text evidence="7">The sequence shown here is derived from an EMBL/GenBank/DDBJ whole genome shotgun (WGS) entry which is preliminary data.</text>
</comment>
<evidence type="ECO:0000256" key="4">
    <source>
        <dbReference type="SAM" id="Phobius"/>
    </source>
</evidence>
<organism evidence="7 8">
    <name type="scientific">Canavalia gladiata</name>
    <name type="common">Sword bean</name>
    <name type="synonym">Dolichos gladiatus</name>
    <dbReference type="NCBI Taxonomy" id="3824"/>
    <lineage>
        <taxon>Eukaryota</taxon>
        <taxon>Viridiplantae</taxon>
        <taxon>Streptophyta</taxon>
        <taxon>Embryophyta</taxon>
        <taxon>Tracheophyta</taxon>
        <taxon>Spermatophyta</taxon>
        <taxon>Magnoliopsida</taxon>
        <taxon>eudicotyledons</taxon>
        <taxon>Gunneridae</taxon>
        <taxon>Pentapetalae</taxon>
        <taxon>rosids</taxon>
        <taxon>fabids</taxon>
        <taxon>Fabales</taxon>
        <taxon>Fabaceae</taxon>
        <taxon>Papilionoideae</taxon>
        <taxon>50 kb inversion clade</taxon>
        <taxon>NPAAA clade</taxon>
        <taxon>indigoferoid/millettioid clade</taxon>
        <taxon>Phaseoleae</taxon>
        <taxon>Canavalia</taxon>
    </lineage>
</organism>
<evidence type="ECO:0000313" key="8">
    <source>
        <dbReference type="Proteomes" id="UP001367508"/>
    </source>
</evidence>
<dbReference type="InterPro" id="IPR003609">
    <property type="entry name" value="Pan_app"/>
</dbReference>
<evidence type="ECO:0000256" key="1">
    <source>
        <dbReference type="ARBA" id="ARBA00022729"/>
    </source>
</evidence>
<accession>A0AAN9QKM0</accession>
<reference evidence="7 8" key="1">
    <citation type="submission" date="2024-01" db="EMBL/GenBank/DDBJ databases">
        <title>The genomes of 5 underutilized Papilionoideae crops provide insights into root nodulation and disease resistanc.</title>
        <authorList>
            <person name="Jiang F."/>
        </authorList>
    </citation>
    <scope>NUCLEOTIDE SEQUENCE [LARGE SCALE GENOMIC DNA]</scope>
    <source>
        <strain evidence="7">LVBAO_FW01</strain>
        <tissue evidence="7">Leaves</tissue>
    </source>
</reference>
<dbReference type="InterPro" id="IPR011009">
    <property type="entry name" value="Kinase-like_dom_sf"/>
</dbReference>
<dbReference type="CDD" id="cd01098">
    <property type="entry name" value="PAN_AP_plant"/>
    <property type="match status" value="1"/>
</dbReference>
<feature type="transmembrane region" description="Helical" evidence="4">
    <location>
        <begin position="490"/>
        <end position="511"/>
    </location>
</feature>
<dbReference type="GO" id="GO:0048544">
    <property type="term" value="P:recognition of pollen"/>
    <property type="evidence" value="ECO:0007669"/>
    <property type="project" value="InterPro"/>
</dbReference>
<keyword evidence="1" id="KW-0732">Signal</keyword>
<proteinExistence type="predicted"/>
<evidence type="ECO:0000256" key="3">
    <source>
        <dbReference type="ARBA" id="ARBA00023180"/>
    </source>
</evidence>
<evidence type="ECO:0000259" key="5">
    <source>
        <dbReference type="PROSITE" id="PS50927"/>
    </source>
</evidence>
<dbReference type="InterPro" id="IPR001480">
    <property type="entry name" value="Bulb-type_lectin_dom"/>
</dbReference>
<dbReference type="PANTHER" id="PTHR32444">
    <property type="entry name" value="BULB-TYPE LECTIN DOMAIN-CONTAINING PROTEIN"/>
    <property type="match status" value="1"/>
</dbReference>
<dbReference type="EMBL" id="JAYMYQ010000004">
    <property type="protein sequence ID" value="KAK7338989.1"/>
    <property type="molecule type" value="Genomic_DNA"/>
</dbReference>
<dbReference type="CDD" id="cd00028">
    <property type="entry name" value="B_lectin"/>
    <property type="match status" value="1"/>
</dbReference>
<dbReference type="Pfam" id="PF00954">
    <property type="entry name" value="S_locus_glycop"/>
    <property type="match status" value="1"/>
</dbReference>
<dbReference type="SUPFAM" id="SSF56112">
    <property type="entry name" value="Protein kinase-like (PK-like)"/>
    <property type="match status" value="1"/>
</dbReference>
<keyword evidence="8" id="KW-1185">Reference proteome</keyword>
<dbReference type="InterPro" id="IPR001245">
    <property type="entry name" value="Ser-Thr/Tyr_kinase_cat_dom"/>
</dbReference>
<name>A0AAN9QKM0_CANGL</name>